<feature type="region of interest" description="Disordered" evidence="3">
    <location>
        <begin position="1"/>
        <end position="24"/>
    </location>
</feature>
<name>A0ABU0FHS4_9HYPH</name>
<dbReference type="Pfam" id="PF08032">
    <property type="entry name" value="SpoU_sub_bind"/>
    <property type="match status" value="1"/>
</dbReference>
<reference evidence="5 6" key="1">
    <citation type="submission" date="2023-07" db="EMBL/GenBank/DDBJ databases">
        <title>Genomic Encyclopedia of Type Strains, Phase IV (KMG-IV): sequencing the most valuable type-strain genomes for metagenomic binning, comparative biology and taxonomic classification.</title>
        <authorList>
            <person name="Goeker M."/>
        </authorList>
    </citation>
    <scope>NUCLEOTIDE SEQUENCE [LARGE SCALE GENOMIC DNA]</scope>
    <source>
        <strain evidence="5 6">DSM 5896</strain>
    </source>
</reference>
<gene>
    <name evidence="5" type="ORF">J3R73_003922</name>
</gene>
<dbReference type="InterPro" id="IPR004441">
    <property type="entry name" value="rRNA_MeTrfase_TrmH"/>
</dbReference>
<evidence type="ECO:0000256" key="3">
    <source>
        <dbReference type="SAM" id="MobiDB-lite"/>
    </source>
</evidence>
<dbReference type="InterPro" id="IPR029026">
    <property type="entry name" value="tRNA_m1G_MTases_N"/>
</dbReference>
<keyword evidence="1 5" id="KW-0489">Methyltransferase</keyword>
<protein>
    <submittedName>
        <fullName evidence="5">23S rRNA (Guanosine2251-2'-O)-methyltransferase</fullName>
        <ecNumber evidence="5">2.1.1.185</ecNumber>
    </submittedName>
</protein>
<dbReference type="Gene3D" id="3.40.1280.10">
    <property type="match status" value="1"/>
</dbReference>
<evidence type="ECO:0000313" key="5">
    <source>
        <dbReference type="EMBL" id="MDQ0394130.1"/>
    </source>
</evidence>
<dbReference type="Pfam" id="PF00588">
    <property type="entry name" value="SpoU_methylase"/>
    <property type="match status" value="1"/>
</dbReference>
<dbReference type="PANTHER" id="PTHR46429">
    <property type="entry name" value="23S RRNA (GUANOSINE-2'-O-)-METHYLTRANSFERASE RLMB"/>
    <property type="match status" value="1"/>
</dbReference>
<organism evidence="5 6">
    <name type="scientific">Labrys monachus</name>
    <dbReference type="NCBI Taxonomy" id="217067"/>
    <lineage>
        <taxon>Bacteria</taxon>
        <taxon>Pseudomonadati</taxon>
        <taxon>Pseudomonadota</taxon>
        <taxon>Alphaproteobacteria</taxon>
        <taxon>Hyphomicrobiales</taxon>
        <taxon>Xanthobacteraceae</taxon>
        <taxon>Labrys</taxon>
    </lineage>
</organism>
<dbReference type="CDD" id="cd18103">
    <property type="entry name" value="SpoU-like_RlmB"/>
    <property type="match status" value="1"/>
</dbReference>
<dbReference type="SUPFAM" id="SSF75217">
    <property type="entry name" value="alpha/beta knot"/>
    <property type="match status" value="1"/>
</dbReference>
<dbReference type="SMART" id="SM00967">
    <property type="entry name" value="SpoU_sub_bind"/>
    <property type="match status" value="1"/>
</dbReference>
<dbReference type="Gene3D" id="3.30.1330.30">
    <property type="match status" value="1"/>
</dbReference>
<dbReference type="InterPro" id="IPR001537">
    <property type="entry name" value="SpoU_MeTrfase"/>
</dbReference>
<evidence type="ECO:0000256" key="1">
    <source>
        <dbReference type="ARBA" id="ARBA00022603"/>
    </source>
</evidence>
<dbReference type="RefSeq" id="WP_307430607.1">
    <property type="nucleotide sequence ID" value="NZ_JAUSVK010000001.1"/>
</dbReference>
<dbReference type="SUPFAM" id="SSF55315">
    <property type="entry name" value="L30e-like"/>
    <property type="match status" value="1"/>
</dbReference>
<proteinExistence type="predicted"/>
<keyword evidence="2 5" id="KW-0808">Transferase</keyword>
<dbReference type="InterPro" id="IPR013123">
    <property type="entry name" value="SpoU_subst-bd"/>
</dbReference>
<dbReference type="EMBL" id="JAUSVK010000001">
    <property type="protein sequence ID" value="MDQ0394130.1"/>
    <property type="molecule type" value="Genomic_DNA"/>
</dbReference>
<dbReference type="EC" id="2.1.1.185" evidence="5"/>
<dbReference type="PANTHER" id="PTHR46429:SF1">
    <property type="entry name" value="23S RRNA (GUANOSINE-2'-O-)-METHYLTRANSFERASE RLMB"/>
    <property type="match status" value="1"/>
</dbReference>
<dbReference type="GO" id="GO:0008168">
    <property type="term" value="F:methyltransferase activity"/>
    <property type="evidence" value="ECO:0007669"/>
    <property type="project" value="UniProtKB-KW"/>
</dbReference>
<comment type="caution">
    <text evidence="5">The sequence shown here is derived from an EMBL/GenBank/DDBJ whole genome shotgun (WGS) entry which is preliminary data.</text>
</comment>
<dbReference type="GO" id="GO:0032259">
    <property type="term" value="P:methylation"/>
    <property type="evidence" value="ECO:0007669"/>
    <property type="project" value="UniProtKB-KW"/>
</dbReference>
<feature type="domain" description="RNA 2-O ribose methyltransferase substrate binding" evidence="4">
    <location>
        <begin position="26"/>
        <end position="99"/>
    </location>
</feature>
<evidence type="ECO:0000313" key="6">
    <source>
        <dbReference type="Proteomes" id="UP001237448"/>
    </source>
</evidence>
<accession>A0ABU0FHS4</accession>
<dbReference type="InterPro" id="IPR029028">
    <property type="entry name" value="Alpha/beta_knot_MTases"/>
</dbReference>
<evidence type="ECO:0000259" key="4">
    <source>
        <dbReference type="SMART" id="SM00967"/>
    </source>
</evidence>
<evidence type="ECO:0000256" key="2">
    <source>
        <dbReference type="ARBA" id="ARBA00022679"/>
    </source>
</evidence>
<sequence>MNDRERRGRQGHHRERPDSGTPDTVVIYGWHPVREALQNPARTLKRLLATENAARRLAEENIQAGIPLQIVRPGEIDRLLTADSIHQGLYLETAPLPAPAFGELRASDIVLVLDQITDPHNVGAIVRSAAAFSVAAIITTERHSPSATGVLAKSASGGLEHVPIVSVRNLGDTLDEMGDSGVMRVGLDSEGPATLEGTPLSGPLALVLGAEGKGLRQRTRSLCDALARLDMPGAIKSLNVSNAAALALYVARQQVKA</sequence>
<keyword evidence="6" id="KW-1185">Reference proteome</keyword>
<dbReference type="Proteomes" id="UP001237448">
    <property type="component" value="Unassembled WGS sequence"/>
</dbReference>
<dbReference type="InterPro" id="IPR029064">
    <property type="entry name" value="Ribosomal_eL30-like_sf"/>
</dbReference>